<dbReference type="AlphaFoldDB" id="A0A074XW83"/>
<gene>
    <name evidence="6" type="ORF">M438DRAFT_350126</name>
</gene>
<dbReference type="InterPro" id="IPR020904">
    <property type="entry name" value="Sc_DH/Rdtase_CS"/>
</dbReference>
<evidence type="ECO:0000256" key="2">
    <source>
        <dbReference type="ARBA" id="ARBA00022857"/>
    </source>
</evidence>
<reference evidence="6 7" key="1">
    <citation type="journal article" date="2014" name="BMC Genomics">
        <title>Genome sequencing of four Aureobasidium pullulans varieties: biotechnological potential, stress tolerance, and description of new species.</title>
        <authorList>
            <person name="Gostin Ar C."/>
            <person name="Ohm R.A."/>
            <person name="Kogej T."/>
            <person name="Sonjak S."/>
            <person name="Turk M."/>
            <person name="Zajc J."/>
            <person name="Zalar P."/>
            <person name="Grube M."/>
            <person name="Sun H."/>
            <person name="Han J."/>
            <person name="Sharma A."/>
            <person name="Chiniquy J."/>
            <person name="Ngan C.Y."/>
            <person name="Lipzen A."/>
            <person name="Barry K."/>
            <person name="Grigoriev I.V."/>
            <person name="Gunde-Cimerman N."/>
        </authorList>
    </citation>
    <scope>NUCLEOTIDE SEQUENCE [LARGE SCALE GENOMIC DNA]</scope>
    <source>
        <strain evidence="6 7">EXF-150</strain>
    </source>
</reference>
<keyword evidence="7" id="KW-1185">Reference proteome</keyword>
<evidence type="ECO:0000256" key="4">
    <source>
        <dbReference type="RuleBase" id="RU000363"/>
    </source>
</evidence>
<dbReference type="OrthoDB" id="2102561at2759"/>
<dbReference type="PRINTS" id="PR00081">
    <property type="entry name" value="GDHRDH"/>
</dbReference>
<dbReference type="GO" id="GO:0006654">
    <property type="term" value="P:phosphatidic acid biosynthetic process"/>
    <property type="evidence" value="ECO:0007669"/>
    <property type="project" value="TreeGrafter"/>
</dbReference>
<keyword evidence="2" id="KW-0521">NADP</keyword>
<protein>
    <submittedName>
        <fullName evidence="6">NAD(P)-binding protein</fullName>
    </submittedName>
</protein>
<dbReference type="SUPFAM" id="SSF51735">
    <property type="entry name" value="NAD(P)-binding Rossmann-fold domains"/>
    <property type="match status" value="1"/>
</dbReference>
<evidence type="ECO:0000313" key="6">
    <source>
        <dbReference type="EMBL" id="KEQ78951.1"/>
    </source>
</evidence>
<comment type="similarity">
    <text evidence="1 4">Belongs to the short-chain dehydrogenases/reductases (SDR) family.</text>
</comment>
<dbReference type="Gene3D" id="3.40.50.720">
    <property type="entry name" value="NAD(P)-binding Rossmann-like Domain"/>
    <property type="match status" value="1"/>
</dbReference>
<dbReference type="GO" id="GO:0000140">
    <property type="term" value="F:acylglycerone-phosphate reductase (NADP+) activity"/>
    <property type="evidence" value="ECO:0007669"/>
    <property type="project" value="TreeGrafter"/>
</dbReference>
<evidence type="ECO:0000313" key="7">
    <source>
        <dbReference type="Proteomes" id="UP000030706"/>
    </source>
</evidence>
<dbReference type="PROSITE" id="PS00061">
    <property type="entry name" value="ADH_SHORT"/>
    <property type="match status" value="1"/>
</dbReference>
<organism evidence="6 7">
    <name type="scientific">Aureobasidium pullulans EXF-150</name>
    <dbReference type="NCBI Taxonomy" id="1043002"/>
    <lineage>
        <taxon>Eukaryota</taxon>
        <taxon>Fungi</taxon>
        <taxon>Dikarya</taxon>
        <taxon>Ascomycota</taxon>
        <taxon>Pezizomycotina</taxon>
        <taxon>Dothideomycetes</taxon>
        <taxon>Dothideomycetidae</taxon>
        <taxon>Dothideales</taxon>
        <taxon>Saccotheciaceae</taxon>
        <taxon>Aureobasidium</taxon>
    </lineage>
</organism>
<dbReference type="RefSeq" id="XP_029755138.1">
    <property type="nucleotide sequence ID" value="XM_029906556.1"/>
</dbReference>
<accession>A0A074XW83</accession>
<evidence type="ECO:0000256" key="5">
    <source>
        <dbReference type="SAM" id="MobiDB-lite"/>
    </source>
</evidence>
<dbReference type="EMBL" id="KL585012">
    <property type="protein sequence ID" value="KEQ78951.1"/>
    <property type="molecule type" value="Genomic_DNA"/>
</dbReference>
<dbReference type="Pfam" id="PF00106">
    <property type="entry name" value="adh_short"/>
    <property type="match status" value="1"/>
</dbReference>
<evidence type="ECO:0000256" key="1">
    <source>
        <dbReference type="ARBA" id="ARBA00006484"/>
    </source>
</evidence>
<dbReference type="GO" id="GO:0004806">
    <property type="term" value="F:triacylglycerol lipase activity"/>
    <property type="evidence" value="ECO:0007669"/>
    <property type="project" value="TreeGrafter"/>
</dbReference>
<dbReference type="PANTHER" id="PTHR44169:SF6">
    <property type="entry name" value="NADPH-DEPENDENT 1-ACYLDIHYDROXYACETONE PHOSPHATE REDUCTASE"/>
    <property type="match status" value="1"/>
</dbReference>
<dbReference type="GeneID" id="40748862"/>
<dbReference type="PANTHER" id="PTHR44169">
    <property type="entry name" value="NADPH-DEPENDENT 1-ACYLDIHYDROXYACETONE PHOSPHATE REDUCTASE"/>
    <property type="match status" value="1"/>
</dbReference>
<dbReference type="CDD" id="cd05374">
    <property type="entry name" value="17beta-HSD-like_SDR_c"/>
    <property type="match status" value="1"/>
</dbReference>
<dbReference type="GO" id="GO:0019433">
    <property type="term" value="P:triglyceride catabolic process"/>
    <property type="evidence" value="ECO:0007669"/>
    <property type="project" value="TreeGrafter"/>
</dbReference>
<dbReference type="PRINTS" id="PR00080">
    <property type="entry name" value="SDRFAMILY"/>
</dbReference>
<dbReference type="Proteomes" id="UP000030706">
    <property type="component" value="Unassembled WGS sequence"/>
</dbReference>
<sequence>MLRRGSRTSGSARDLPNSSATRPRCSSSQRIKQPNSQYTTMPKTILITGTNPGGIGNSLAREFHAKGLRVFATARNTDSITDLAEIGIETLSLEVTDPESIKALKEEVASRTSGKLDYLVNNAGRNYTVPATDIDFEQVQLTYEVNVFGVMRMCQAFTPLLIEAKGTIVQIGSLAGVMPYVFGSVYNSTKAALHSYSNTLRVELEPFDVKVVTVVTGGVKSRIARNDWQLPRDSIYLPIEAEYLRRTKHSQEVGMPNEKYAKSVVSQVLGGRHKRQFWEGSFSHIVWFLTTFMPARIFDYLFWRNFCMWKLREAHTKKLA</sequence>
<dbReference type="STRING" id="1043002.A0A074XW83"/>
<feature type="region of interest" description="Disordered" evidence="5">
    <location>
        <begin position="1"/>
        <end position="40"/>
    </location>
</feature>
<feature type="compositionally biased region" description="Polar residues" evidence="5">
    <location>
        <begin position="7"/>
        <end position="40"/>
    </location>
</feature>
<dbReference type="FunFam" id="3.40.50.720:FF:000261">
    <property type="entry name" value="NADPH-dependent 1-acyldihydroxyacetone phosphate reductase"/>
    <property type="match status" value="1"/>
</dbReference>
<dbReference type="GO" id="GO:0005811">
    <property type="term" value="C:lipid droplet"/>
    <property type="evidence" value="ECO:0007669"/>
    <property type="project" value="TreeGrafter"/>
</dbReference>
<dbReference type="InterPro" id="IPR002347">
    <property type="entry name" value="SDR_fam"/>
</dbReference>
<dbReference type="InterPro" id="IPR036291">
    <property type="entry name" value="NAD(P)-bd_dom_sf"/>
</dbReference>
<dbReference type="HOGENOM" id="CLU_010194_2_9_1"/>
<keyword evidence="3" id="KW-0560">Oxidoreductase</keyword>
<proteinExistence type="inferred from homology"/>
<dbReference type="GO" id="GO:0005783">
    <property type="term" value="C:endoplasmic reticulum"/>
    <property type="evidence" value="ECO:0007669"/>
    <property type="project" value="TreeGrafter"/>
</dbReference>
<name>A0A074XW83_AURPU</name>
<evidence type="ECO:0000256" key="3">
    <source>
        <dbReference type="ARBA" id="ARBA00023002"/>
    </source>
</evidence>